<feature type="region of interest" description="Disordered" evidence="1">
    <location>
        <begin position="109"/>
        <end position="134"/>
    </location>
</feature>
<dbReference type="EMBL" id="GL984170">
    <property type="protein sequence ID" value="EGR29247.1"/>
    <property type="molecule type" value="Genomic_DNA"/>
</dbReference>
<evidence type="ECO:0000256" key="1">
    <source>
        <dbReference type="SAM" id="MobiDB-lite"/>
    </source>
</evidence>
<feature type="compositionally biased region" description="Pro residues" evidence="1">
    <location>
        <begin position="57"/>
        <end position="67"/>
    </location>
</feature>
<reference evidence="2 3" key="1">
    <citation type="submission" date="2011-07" db="EMBL/GenBank/DDBJ databases">
        <authorList>
            <person name="Coyne R."/>
            <person name="Brami D."/>
            <person name="Johnson J."/>
            <person name="Hostetler J."/>
            <person name="Hannick L."/>
            <person name="Clark T."/>
            <person name="Cassidy-Hanley D."/>
            <person name="Inman J."/>
        </authorList>
    </citation>
    <scope>NUCLEOTIDE SEQUENCE [LARGE SCALE GENOMIC DNA]</scope>
    <source>
        <strain evidence="2 3">G5</strain>
    </source>
</reference>
<dbReference type="Proteomes" id="UP000008983">
    <property type="component" value="Unassembled WGS sequence"/>
</dbReference>
<gene>
    <name evidence="2" type="ORF">IMG5_160040</name>
</gene>
<name>G0QZV2_ICHMU</name>
<dbReference type="RefSeq" id="XP_004030483.1">
    <property type="nucleotide sequence ID" value="XM_004030435.1"/>
</dbReference>
<sequence>MNSKLQIINLKLFNDNYQKPEQQTPAATPAANPAADINEPVLEKPPSSKPSLVPAPILQPPPPPSPPEQLKDGILHIQNPDQVNKPSNIPLKIECDVILKEIELEPPAKIKTRPTLPQQTQRKSQNNIVHEIKNPEPDLAKKYINSIEKFNVKERDLKQNEY</sequence>
<proteinExistence type="predicted"/>
<evidence type="ECO:0000313" key="3">
    <source>
        <dbReference type="Proteomes" id="UP000008983"/>
    </source>
</evidence>
<dbReference type="GeneID" id="14905349"/>
<feature type="compositionally biased region" description="Low complexity" evidence="1">
    <location>
        <begin position="24"/>
        <end position="35"/>
    </location>
</feature>
<dbReference type="InParanoid" id="G0QZV2"/>
<organism evidence="2 3">
    <name type="scientific">Ichthyophthirius multifiliis</name>
    <name type="common">White spot disease agent</name>
    <name type="synonym">Ich</name>
    <dbReference type="NCBI Taxonomy" id="5932"/>
    <lineage>
        <taxon>Eukaryota</taxon>
        <taxon>Sar</taxon>
        <taxon>Alveolata</taxon>
        <taxon>Ciliophora</taxon>
        <taxon>Intramacronucleata</taxon>
        <taxon>Oligohymenophorea</taxon>
        <taxon>Hymenostomatida</taxon>
        <taxon>Ophryoglenina</taxon>
        <taxon>Ichthyophthirius</taxon>
    </lineage>
</organism>
<evidence type="ECO:0000313" key="2">
    <source>
        <dbReference type="EMBL" id="EGR29247.1"/>
    </source>
</evidence>
<dbReference type="AlphaFoldDB" id="G0QZV2"/>
<feature type="compositionally biased region" description="Polar residues" evidence="1">
    <location>
        <begin position="115"/>
        <end position="128"/>
    </location>
</feature>
<protein>
    <submittedName>
        <fullName evidence="2">Uncharacterized protein</fullName>
    </submittedName>
</protein>
<keyword evidence="3" id="KW-1185">Reference proteome</keyword>
<feature type="region of interest" description="Disordered" evidence="1">
    <location>
        <begin position="16"/>
        <end position="73"/>
    </location>
</feature>
<accession>G0QZV2</accession>